<gene>
    <name evidence="1" type="ORF">BU16DRAFT_554229</name>
</gene>
<dbReference type="EMBL" id="MU004181">
    <property type="protein sequence ID" value="KAF2502155.1"/>
    <property type="molecule type" value="Genomic_DNA"/>
</dbReference>
<dbReference type="AlphaFoldDB" id="A0A6A6RBH5"/>
<sequence>MSTSVNNIVRMRKHKPSLKLSAETPPYAPPLLRLPEEIVENIARKLFLYPIYQADDEDRKKAGAKALFALRLTSKDLYWKTYYLFGRRFFSSGTQVLFGRHSLHDGGLSLDYNREFIKLSKHQELASFVRSITIGHVNFGLPEEYYGKDYRKKAWFKKALYWVKGDMSHHFAKIKKELKLSDTKSLVTAMARFPNLEKIEFSDEPIFHGAKKRWVRLVAPRGDNAAQNWCPTCSTLPLASVRTHAITSIISALATAGIKPRILGLYPCLRRKLRRYLQKFPNIEFKGIAEFFSEVRDLQISVFDCNCDYDAKLCCGYTKGPPSSSTSDFFVRLLQSTPRLDRLYICHNITNAPTPSIQKMVAAEVHMPKLQTLHLEQLGAHAEDLVMLLRRHSETLVKVEVNAVILTQGTWQEVLEELQSCPQLIDFRIVAPTEGQFIPGKLPDLETKQSNVKGRVLLFGDNEPRKQAFARWSDASMHLVEWLAIVNRPPGGDDDASGWKFRGREGVESGLQFLLEHMEYYMSVSIPRV</sequence>
<name>A0A6A6RBH5_9PEZI</name>
<protein>
    <submittedName>
        <fullName evidence="1">Uncharacterized protein</fullName>
    </submittedName>
</protein>
<dbReference type="OrthoDB" id="10262814at2759"/>
<evidence type="ECO:0000313" key="2">
    <source>
        <dbReference type="Proteomes" id="UP000799750"/>
    </source>
</evidence>
<dbReference type="InterPro" id="IPR032675">
    <property type="entry name" value="LRR_dom_sf"/>
</dbReference>
<dbReference type="Proteomes" id="UP000799750">
    <property type="component" value="Unassembled WGS sequence"/>
</dbReference>
<proteinExistence type="predicted"/>
<dbReference type="Gene3D" id="3.80.10.10">
    <property type="entry name" value="Ribonuclease Inhibitor"/>
    <property type="match status" value="1"/>
</dbReference>
<reference evidence="1" key="1">
    <citation type="journal article" date="2020" name="Stud. Mycol.">
        <title>101 Dothideomycetes genomes: a test case for predicting lifestyles and emergence of pathogens.</title>
        <authorList>
            <person name="Haridas S."/>
            <person name="Albert R."/>
            <person name="Binder M."/>
            <person name="Bloem J."/>
            <person name="Labutti K."/>
            <person name="Salamov A."/>
            <person name="Andreopoulos B."/>
            <person name="Baker S."/>
            <person name="Barry K."/>
            <person name="Bills G."/>
            <person name="Bluhm B."/>
            <person name="Cannon C."/>
            <person name="Castanera R."/>
            <person name="Culley D."/>
            <person name="Daum C."/>
            <person name="Ezra D."/>
            <person name="Gonzalez J."/>
            <person name="Henrissat B."/>
            <person name="Kuo A."/>
            <person name="Liang C."/>
            <person name="Lipzen A."/>
            <person name="Lutzoni F."/>
            <person name="Magnuson J."/>
            <person name="Mondo S."/>
            <person name="Nolan M."/>
            <person name="Ohm R."/>
            <person name="Pangilinan J."/>
            <person name="Park H.-J."/>
            <person name="Ramirez L."/>
            <person name="Alfaro M."/>
            <person name="Sun H."/>
            <person name="Tritt A."/>
            <person name="Yoshinaga Y."/>
            <person name="Zwiers L.-H."/>
            <person name="Turgeon B."/>
            <person name="Goodwin S."/>
            <person name="Spatafora J."/>
            <person name="Crous P."/>
            <person name="Grigoriev I."/>
        </authorList>
    </citation>
    <scope>NUCLEOTIDE SEQUENCE</scope>
    <source>
        <strain evidence="1">CBS 269.34</strain>
    </source>
</reference>
<keyword evidence="2" id="KW-1185">Reference proteome</keyword>
<organism evidence="1 2">
    <name type="scientific">Lophium mytilinum</name>
    <dbReference type="NCBI Taxonomy" id="390894"/>
    <lineage>
        <taxon>Eukaryota</taxon>
        <taxon>Fungi</taxon>
        <taxon>Dikarya</taxon>
        <taxon>Ascomycota</taxon>
        <taxon>Pezizomycotina</taxon>
        <taxon>Dothideomycetes</taxon>
        <taxon>Pleosporomycetidae</taxon>
        <taxon>Mytilinidiales</taxon>
        <taxon>Mytilinidiaceae</taxon>
        <taxon>Lophium</taxon>
    </lineage>
</organism>
<accession>A0A6A6RBH5</accession>
<evidence type="ECO:0000313" key="1">
    <source>
        <dbReference type="EMBL" id="KAF2502155.1"/>
    </source>
</evidence>